<gene>
    <name evidence="1" type="ORF">IE53DRAFT_103014</name>
</gene>
<reference evidence="1 2" key="1">
    <citation type="journal article" date="2018" name="Mol. Biol. Evol.">
        <title>Broad Genomic Sampling Reveals a Smut Pathogenic Ancestry of the Fungal Clade Ustilaginomycotina.</title>
        <authorList>
            <person name="Kijpornyongpan T."/>
            <person name="Mondo S.J."/>
            <person name="Barry K."/>
            <person name="Sandor L."/>
            <person name="Lee J."/>
            <person name="Lipzen A."/>
            <person name="Pangilinan J."/>
            <person name="LaButti K."/>
            <person name="Hainaut M."/>
            <person name="Henrissat B."/>
            <person name="Grigoriev I.V."/>
            <person name="Spatafora J.W."/>
            <person name="Aime M.C."/>
        </authorList>
    </citation>
    <scope>NUCLEOTIDE SEQUENCE [LARGE SCALE GENOMIC DNA]</scope>
    <source>
        <strain evidence="1 2">SA 807</strain>
    </source>
</reference>
<accession>A0ACD0NWP1</accession>
<protein>
    <submittedName>
        <fullName evidence="1">Uncharacterized protein</fullName>
    </submittedName>
</protein>
<sequence>MTVEQEEDEYNQDPRQQSNSRKRSQSPSESTNLNHLRIQRQHATSPRRLTSFLSIDVDYCLPLPPSLLLPPTSRLCHDRLLRTHFLLPSSSSPLDLNRWTTSPTLIDSEEIPPPTRAVRRTRLMRDQLSTLVCPSLLSLPPFPFPPFPLLLSLPSPASISRLLFPYPLLLP</sequence>
<dbReference type="Proteomes" id="UP000245626">
    <property type="component" value="Unassembled WGS sequence"/>
</dbReference>
<evidence type="ECO:0000313" key="1">
    <source>
        <dbReference type="EMBL" id="PWN50288.1"/>
    </source>
</evidence>
<organism evidence="1 2">
    <name type="scientific">Violaceomyces palustris</name>
    <dbReference type="NCBI Taxonomy" id="1673888"/>
    <lineage>
        <taxon>Eukaryota</taxon>
        <taxon>Fungi</taxon>
        <taxon>Dikarya</taxon>
        <taxon>Basidiomycota</taxon>
        <taxon>Ustilaginomycotina</taxon>
        <taxon>Ustilaginomycetes</taxon>
        <taxon>Violaceomycetales</taxon>
        <taxon>Violaceomycetaceae</taxon>
        <taxon>Violaceomyces</taxon>
    </lineage>
</organism>
<dbReference type="EMBL" id="KZ819948">
    <property type="protein sequence ID" value="PWN50288.1"/>
    <property type="molecule type" value="Genomic_DNA"/>
</dbReference>
<proteinExistence type="predicted"/>
<keyword evidence="2" id="KW-1185">Reference proteome</keyword>
<evidence type="ECO:0000313" key="2">
    <source>
        <dbReference type="Proteomes" id="UP000245626"/>
    </source>
</evidence>
<name>A0ACD0NWP1_9BASI</name>